<dbReference type="OrthoDB" id="883856at2"/>
<dbReference type="PROSITE" id="PS51186">
    <property type="entry name" value="GNAT"/>
    <property type="match status" value="1"/>
</dbReference>
<dbReference type="InterPro" id="IPR000182">
    <property type="entry name" value="GNAT_dom"/>
</dbReference>
<keyword evidence="2" id="KW-0012">Acyltransferase</keyword>
<evidence type="ECO:0000259" key="4">
    <source>
        <dbReference type="PROSITE" id="PS51186"/>
    </source>
</evidence>
<evidence type="ECO:0000256" key="2">
    <source>
        <dbReference type="ARBA" id="ARBA00023315"/>
    </source>
</evidence>
<dbReference type="PANTHER" id="PTHR43792:SF8">
    <property type="entry name" value="[RIBOSOMAL PROTEIN US5]-ALANINE N-ACETYLTRANSFERASE"/>
    <property type="match status" value="1"/>
</dbReference>
<keyword evidence="1 5" id="KW-0808">Transferase</keyword>
<dbReference type="PANTHER" id="PTHR43792">
    <property type="entry name" value="GNAT FAMILY, PUTATIVE (AFU_ORTHOLOGUE AFUA_3G00765)-RELATED-RELATED"/>
    <property type="match status" value="1"/>
</dbReference>
<dbReference type="InterPro" id="IPR051531">
    <property type="entry name" value="N-acetyltransferase"/>
</dbReference>
<dbReference type="GO" id="GO:0016747">
    <property type="term" value="F:acyltransferase activity, transferring groups other than amino-acyl groups"/>
    <property type="evidence" value="ECO:0007669"/>
    <property type="project" value="InterPro"/>
</dbReference>
<protein>
    <submittedName>
        <fullName evidence="5">Acetyltransferase (GNAT) domain-containing protein</fullName>
    </submittedName>
</protein>
<dbReference type="EMBL" id="FNEZ01000001">
    <property type="protein sequence ID" value="SDJ36651.1"/>
    <property type="molecule type" value="Genomic_DNA"/>
</dbReference>
<sequence>MAFENWNIQTIAEILPEELFNLIEKNRNHISKTFPVTVSSCENFEKTIQYLGEAIENQEKEESYYFYLRNLETGILIGFVMIKNLNKKIRKCELAYFVDQDFEGKGIISKAVVQTISFCFRELMMNKIFICTSKINFGSQKIATKNGFQQEGILREEFKNGEGVLEDIVYFGLLKSDYYER</sequence>
<dbReference type="Proteomes" id="UP000199580">
    <property type="component" value="Unassembled WGS sequence"/>
</dbReference>
<accession>A0A1G8T5L0</accession>
<dbReference type="Pfam" id="PF13302">
    <property type="entry name" value="Acetyltransf_3"/>
    <property type="match status" value="1"/>
</dbReference>
<evidence type="ECO:0000256" key="1">
    <source>
        <dbReference type="ARBA" id="ARBA00022679"/>
    </source>
</evidence>
<dbReference type="SUPFAM" id="SSF55729">
    <property type="entry name" value="Acyl-CoA N-acyltransferases (Nat)"/>
    <property type="match status" value="1"/>
</dbReference>
<organism evidence="5 6">
    <name type="scientific">Flavobacterium noncentrifugens</name>
    <dbReference type="NCBI Taxonomy" id="1128970"/>
    <lineage>
        <taxon>Bacteria</taxon>
        <taxon>Pseudomonadati</taxon>
        <taxon>Bacteroidota</taxon>
        <taxon>Flavobacteriia</taxon>
        <taxon>Flavobacteriales</taxon>
        <taxon>Flavobacteriaceae</taxon>
        <taxon>Flavobacterium</taxon>
    </lineage>
</organism>
<proteinExistence type="inferred from homology"/>
<name>A0A1G8T5L0_9FLAO</name>
<dbReference type="RefSeq" id="WP_091392054.1">
    <property type="nucleotide sequence ID" value="NZ_BKAI01000002.1"/>
</dbReference>
<keyword evidence="6" id="KW-1185">Reference proteome</keyword>
<dbReference type="Gene3D" id="3.40.630.30">
    <property type="match status" value="1"/>
</dbReference>
<reference evidence="5 6" key="1">
    <citation type="submission" date="2016-10" db="EMBL/GenBank/DDBJ databases">
        <authorList>
            <person name="de Groot N.N."/>
        </authorList>
    </citation>
    <scope>NUCLEOTIDE SEQUENCE [LARGE SCALE GENOMIC DNA]</scope>
    <source>
        <strain evidence="5 6">CGMCC 1.10076</strain>
    </source>
</reference>
<dbReference type="STRING" id="1128970.SAMN04487935_0831"/>
<dbReference type="AlphaFoldDB" id="A0A1G8T5L0"/>
<gene>
    <name evidence="5" type="ORF">SAMN04487935_0831</name>
</gene>
<evidence type="ECO:0000313" key="6">
    <source>
        <dbReference type="Proteomes" id="UP000199580"/>
    </source>
</evidence>
<evidence type="ECO:0000256" key="3">
    <source>
        <dbReference type="ARBA" id="ARBA00038502"/>
    </source>
</evidence>
<comment type="similarity">
    <text evidence="3">Belongs to the acetyltransferase family. RimJ subfamily.</text>
</comment>
<dbReference type="InterPro" id="IPR016181">
    <property type="entry name" value="Acyl_CoA_acyltransferase"/>
</dbReference>
<evidence type="ECO:0000313" key="5">
    <source>
        <dbReference type="EMBL" id="SDJ36651.1"/>
    </source>
</evidence>
<feature type="domain" description="N-acetyltransferase" evidence="4">
    <location>
        <begin position="17"/>
        <end position="172"/>
    </location>
</feature>